<keyword evidence="3 5" id="KW-0863">Zinc-finger</keyword>
<dbReference type="PROSITE" id="PS50157">
    <property type="entry name" value="ZINC_FINGER_C2H2_2"/>
    <property type="match status" value="11"/>
</dbReference>
<evidence type="ECO:0000256" key="2">
    <source>
        <dbReference type="ARBA" id="ARBA00022737"/>
    </source>
</evidence>
<keyword evidence="8" id="KW-1185">Reference proteome</keyword>
<dbReference type="EMBL" id="CAACVG010001960">
    <property type="protein sequence ID" value="VEN35886.1"/>
    <property type="molecule type" value="Genomic_DNA"/>
</dbReference>
<feature type="domain" description="C2H2-type" evidence="6">
    <location>
        <begin position="1369"/>
        <end position="1396"/>
    </location>
</feature>
<feature type="domain" description="C2H2-type" evidence="6">
    <location>
        <begin position="1398"/>
        <end position="1421"/>
    </location>
</feature>
<evidence type="ECO:0000313" key="7">
    <source>
        <dbReference type="EMBL" id="VEN35886.1"/>
    </source>
</evidence>
<name>A0A653BLM3_CALMS</name>
<evidence type="ECO:0000256" key="1">
    <source>
        <dbReference type="ARBA" id="ARBA00022723"/>
    </source>
</evidence>
<feature type="domain" description="C2H2-type" evidence="6">
    <location>
        <begin position="561"/>
        <end position="584"/>
    </location>
</feature>
<feature type="domain" description="C2H2-type" evidence="6">
    <location>
        <begin position="725"/>
        <end position="752"/>
    </location>
</feature>
<feature type="domain" description="C2H2-type" evidence="6">
    <location>
        <begin position="828"/>
        <end position="855"/>
    </location>
</feature>
<feature type="domain" description="C2H2-type" evidence="6">
    <location>
        <begin position="594"/>
        <end position="617"/>
    </location>
</feature>
<proteinExistence type="predicted"/>
<organism evidence="7 8">
    <name type="scientific">Callosobruchus maculatus</name>
    <name type="common">Southern cowpea weevil</name>
    <name type="synonym">Pulse bruchid</name>
    <dbReference type="NCBI Taxonomy" id="64391"/>
    <lineage>
        <taxon>Eukaryota</taxon>
        <taxon>Metazoa</taxon>
        <taxon>Ecdysozoa</taxon>
        <taxon>Arthropoda</taxon>
        <taxon>Hexapoda</taxon>
        <taxon>Insecta</taxon>
        <taxon>Pterygota</taxon>
        <taxon>Neoptera</taxon>
        <taxon>Endopterygota</taxon>
        <taxon>Coleoptera</taxon>
        <taxon>Polyphaga</taxon>
        <taxon>Cucujiformia</taxon>
        <taxon>Chrysomeloidea</taxon>
        <taxon>Chrysomelidae</taxon>
        <taxon>Bruchinae</taxon>
        <taxon>Bruchini</taxon>
        <taxon>Callosobruchus</taxon>
    </lineage>
</organism>
<dbReference type="GO" id="GO:0045944">
    <property type="term" value="P:positive regulation of transcription by RNA polymerase II"/>
    <property type="evidence" value="ECO:0007669"/>
    <property type="project" value="TreeGrafter"/>
</dbReference>
<keyword evidence="1" id="KW-0479">Metal-binding</keyword>
<dbReference type="GO" id="GO:0008270">
    <property type="term" value="F:zinc ion binding"/>
    <property type="evidence" value="ECO:0007669"/>
    <property type="project" value="UniProtKB-KW"/>
</dbReference>
<keyword evidence="4" id="KW-0862">Zinc</keyword>
<feature type="domain" description="C2H2-type" evidence="6">
    <location>
        <begin position="187"/>
        <end position="214"/>
    </location>
</feature>
<accession>A0A653BLM3</accession>
<evidence type="ECO:0000259" key="6">
    <source>
        <dbReference type="PROSITE" id="PS50157"/>
    </source>
</evidence>
<dbReference type="SMART" id="SM00614">
    <property type="entry name" value="ZnF_BED"/>
    <property type="match status" value="5"/>
</dbReference>
<reference evidence="7 8" key="1">
    <citation type="submission" date="2019-01" db="EMBL/GenBank/DDBJ databases">
        <authorList>
            <person name="Sayadi A."/>
        </authorList>
    </citation>
    <scope>NUCLEOTIDE SEQUENCE [LARGE SCALE GENOMIC DNA]</scope>
</reference>
<dbReference type="InterPro" id="IPR050688">
    <property type="entry name" value="Zinc_finger/UBP_domain"/>
</dbReference>
<sequence>MDQEVKIEESEIELAGEQLKSLDVIWSAEELDTKTEIRTSASAVGVDIKNEIDTDGQTERIKRENQDCTDPPIIPDKVVKTEKDELEMHVDEACYLGTLQLNEELKINNEICADLKSSYPDSMRIKAEHKTEESNECLAEQLHTEFDMKSESDSSTFAVPSSSVTKNELPGKDQEVVADKETDGETFVCYHCEYAARSKRHLVDHMKVHRDRRYIYSCCCCDFRTNSGILFTIHNKTHSSESKQFEALHLKEENMDDNFSQGNTMLIDSETSVVNKRSSRARESVIHQVHRCTKCNYKTISTMHLKRHMVTHSHIPDDNRIATRCIYCDKTFVQKVSLDDHIVRRHPDFIASGSSKVHECTKCTYKTVYTSDLKQHMVTHSDIADKNHIDSRCIYCDTTFARKLSLDDHIVRRHPDFIASVSSKVHECTKCTYKTTKPSNFRRHLITNHPEIAGNRILSRCIYCNKTFKYKQGLDNHIIKIHPDFTASVSSKVHECTKCTYKSTSTTSIRRHLNTNHPEIAGNVVSSCIHCNKIFSCKKALDDHIVRRHPDFIASVSSKIFECKKCTYKTVFASDLKRHMVTHSHIADNNRISRRCIYCDKTFVQKVSLDDHIVRTHPDFIASVSSKVHECTKCTYKTTNAQCIRDHLRKKHHEIAGDRILSRCIYCNKIVACKQALNDHIVRRHPDFIASVSCKVFECKNVTKNELPGKDQEVVADKETDGETFVCYHCEYAARSKRHLVDHMKVHQNRKYIYSCCYCDFRTNSGILFTTHNKTHSLESKQFEALHVKEQNMDDNFNQGNAMLIDSETSVVNKRSSRARESVSSKVHQCTKCNYKTTKTEYLKRHLVTHSDNRIISRCLYCNKPFTRKLTLDDHIVRSHPDFIASVSSKVYECTKCTYKTVISHDLKLHMVTHSHIADNNRIARRCIYCDKTFKSKQGLDDHIVRRHPDFIASVSRTVHECTKCTYKTTKPSNFRLHLITNHPEIADNRILSRCIYCNKTFKNKQGLDNHIIKIHPDFTASVSSKVHECTKCTYKTVYTSDLKQHMVKHSDIADKNHINSRCIYCDTTFARKLSLDDHIVRRHPDFIASVSRTVHECRKCTYKTVYTSYLKQHMVKHSDIADKNRIISRCLYCNKPFTRKLTLDDHIVRSHPDFIASVSGKVHECTKCTYKTVISHDLKLHMVTHSHIADNNRIAGRCIYCDKTFKRKQGLDDHIIKMHPDFTASVSSKVHDCTKCAYKTTLTENELPRTDQEVVADKETDGDTFVCYHCEYAARSKRHLIDHMKVHRNKKYIYSCCYCDFRTNSGILFTTHNKTHSLDSKQFEALHVKEENMDDNFSQGNTMLIDSETSVVNERSSRAGESVSSKVHQCTKCNYKTTKTKYLKRHLVTHSDNRIISRCLYCNKTFTRKETLDDHIVRSHPDFIASVSKKAHECTKCTYKTTISSNIRQHLITNHPEIAGNVVSSCIHCNKIFSRKQTLDDHIVRRHPDFIASVSSKVYECTKCTYKTVISHDLKRHMVTHSDNRIISRCIYCDKTFKGKQGLDDHIIKIHPDFTASVSSKVHECTKCTYKTTSTTSIRQHLNSNHPEIAGNVVSSCIHCNKIFSCKQALDHHIVRRHPDFVASVSSKVHECTKCTYKTTKAQCFRDHLLIKHPEIAGNRILSRCIYCNKTFKYKQGLNYHIIKRHPDFIASVSSKVHECTKCSFKTVYTSDLKRHMVTHSHIADNNQ</sequence>
<dbReference type="PROSITE" id="PS00028">
    <property type="entry name" value="ZINC_FINGER_C2H2_1"/>
    <property type="match status" value="16"/>
</dbReference>
<feature type="domain" description="C2H2-type" evidence="6">
    <location>
        <begin position="459"/>
        <end position="482"/>
    </location>
</feature>
<dbReference type="Proteomes" id="UP000410492">
    <property type="component" value="Unassembled WGS sequence"/>
</dbReference>
<evidence type="ECO:0000256" key="5">
    <source>
        <dbReference type="PROSITE-ProRule" id="PRU00042"/>
    </source>
</evidence>
<dbReference type="InterPro" id="IPR013087">
    <property type="entry name" value="Znf_C2H2_type"/>
</dbReference>
<protein>
    <recommendedName>
        <fullName evidence="6">C2H2-type domain-containing protein</fullName>
    </recommendedName>
</protein>
<dbReference type="OrthoDB" id="6781499at2759"/>
<dbReference type="PANTHER" id="PTHR24403">
    <property type="entry name" value="ZINC FINGER PROTEIN"/>
    <property type="match status" value="1"/>
</dbReference>
<dbReference type="GO" id="GO:0005634">
    <property type="term" value="C:nucleus"/>
    <property type="evidence" value="ECO:0007669"/>
    <property type="project" value="TreeGrafter"/>
</dbReference>
<evidence type="ECO:0000256" key="4">
    <source>
        <dbReference type="ARBA" id="ARBA00022833"/>
    </source>
</evidence>
<feature type="domain" description="C2H2-type" evidence="6">
    <location>
        <begin position="993"/>
        <end position="1016"/>
    </location>
</feature>
<dbReference type="InterPro" id="IPR036236">
    <property type="entry name" value="Znf_C2H2_sf"/>
</dbReference>
<evidence type="ECO:0000256" key="3">
    <source>
        <dbReference type="ARBA" id="ARBA00022771"/>
    </source>
</evidence>
<dbReference type="PANTHER" id="PTHR24403:SF67">
    <property type="entry name" value="FI01116P-RELATED"/>
    <property type="match status" value="1"/>
</dbReference>
<feature type="domain" description="C2H2-type" evidence="6">
    <location>
        <begin position="1500"/>
        <end position="1527"/>
    </location>
</feature>
<keyword evidence="2" id="KW-0677">Repeat</keyword>
<gene>
    <name evidence="7" type="ORF">CALMAC_LOCUS1673</name>
</gene>
<dbReference type="Gene3D" id="3.30.160.60">
    <property type="entry name" value="Classic Zinc Finger"/>
    <property type="match status" value="20"/>
</dbReference>
<dbReference type="SMART" id="SM00355">
    <property type="entry name" value="ZnF_C2H2"/>
    <property type="match status" value="41"/>
</dbReference>
<evidence type="ECO:0000313" key="8">
    <source>
        <dbReference type="Proteomes" id="UP000410492"/>
    </source>
</evidence>
<feature type="domain" description="C2H2-type" evidence="6">
    <location>
        <begin position="1266"/>
        <end position="1293"/>
    </location>
</feature>
<dbReference type="SUPFAM" id="SSF57667">
    <property type="entry name" value="beta-beta-alpha zinc fingers"/>
    <property type="match status" value="2"/>
</dbReference>
<dbReference type="Pfam" id="PF00096">
    <property type="entry name" value="zf-C2H2"/>
    <property type="match status" value="1"/>
</dbReference>